<keyword evidence="6" id="KW-1185">Reference proteome</keyword>
<dbReference type="EMBL" id="BSOZ01000008">
    <property type="protein sequence ID" value="GLS03725.1"/>
    <property type="molecule type" value="Genomic_DNA"/>
</dbReference>
<feature type="region of interest" description="Disordered" evidence="2">
    <location>
        <begin position="72"/>
        <end position="108"/>
    </location>
</feature>
<protein>
    <recommendedName>
        <fullName evidence="4">GH18 domain-containing protein</fullName>
    </recommendedName>
</protein>
<proteinExistence type="predicted"/>
<dbReference type="RefSeq" id="WP_018747052.1">
    <property type="nucleotide sequence ID" value="NZ_BSOZ01000008.1"/>
</dbReference>
<dbReference type="Gene3D" id="3.20.20.80">
    <property type="entry name" value="Glycosidases"/>
    <property type="match status" value="1"/>
</dbReference>
<comment type="caution">
    <text evidence="5">The sequence shown here is derived from an EMBL/GenBank/DDBJ whole genome shotgun (WGS) entry which is preliminary data.</text>
</comment>
<reference evidence="6" key="1">
    <citation type="journal article" date="2019" name="Int. J. Syst. Evol. Microbiol.">
        <title>The Global Catalogue of Microorganisms (GCM) 10K type strain sequencing project: providing services to taxonomists for standard genome sequencing and annotation.</title>
        <authorList>
            <consortium name="The Broad Institute Genomics Platform"/>
            <consortium name="The Broad Institute Genome Sequencing Center for Infectious Disease"/>
            <person name="Wu L."/>
            <person name="Ma J."/>
        </authorList>
    </citation>
    <scope>NUCLEOTIDE SEQUENCE [LARGE SCALE GENOMIC DNA]</scope>
    <source>
        <strain evidence="6">NBRC 104970</strain>
    </source>
</reference>
<dbReference type="Gene3D" id="2.10.10.20">
    <property type="entry name" value="Carbohydrate-binding module superfamily 5/12"/>
    <property type="match status" value="1"/>
</dbReference>
<keyword evidence="3" id="KW-0732">Signal</keyword>
<gene>
    <name evidence="5" type="ORF">GCM10007860_08700</name>
</gene>
<feature type="domain" description="GH18" evidence="4">
    <location>
        <begin position="268"/>
        <end position="532"/>
    </location>
</feature>
<dbReference type="InterPro" id="IPR017853">
    <property type="entry name" value="GH"/>
</dbReference>
<dbReference type="InterPro" id="IPR036573">
    <property type="entry name" value="CBM_sf_5/12"/>
</dbReference>
<feature type="compositionally biased region" description="Pro residues" evidence="2">
    <location>
        <begin position="244"/>
        <end position="260"/>
    </location>
</feature>
<dbReference type="InterPro" id="IPR001223">
    <property type="entry name" value="Glyco_hydro18_cat"/>
</dbReference>
<evidence type="ECO:0000256" key="3">
    <source>
        <dbReference type="SAM" id="SignalP"/>
    </source>
</evidence>
<evidence type="ECO:0000256" key="1">
    <source>
        <dbReference type="ARBA" id="ARBA00022801"/>
    </source>
</evidence>
<dbReference type="CDD" id="cd12214">
    <property type="entry name" value="ChiA1_BD"/>
    <property type="match status" value="1"/>
</dbReference>
<dbReference type="SMART" id="SM00495">
    <property type="entry name" value="ChtBD3"/>
    <property type="match status" value="3"/>
</dbReference>
<dbReference type="SUPFAM" id="SSF51055">
    <property type="entry name" value="Carbohydrate binding domain"/>
    <property type="match status" value="1"/>
</dbReference>
<feature type="signal peptide" evidence="3">
    <location>
        <begin position="1"/>
        <end position="23"/>
    </location>
</feature>
<feature type="region of interest" description="Disordered" evidence="2">
    <location>
        <begin position="240"/>
        <end position="264"/>
    </location>
</feature>
<dbReference type="InterPro" id="IPR003610">
    <property type="entry name" value="CBM5/12"/>
</dbReference>
<feature type="compositionally biased region" description="Pro residues" evidence="2">
    <location>
        <begin position="82"/>
        <end position="108"/>
    </location>
</feature>
<evidence type="ECO:0000256" key="2">
    <source>
        <dbReference type="SAM" id="MobiDB-lite"/>
    </source>
</evidence>
<organism evidence="5 6">
    <name type="scientific">Chitiniphilus shinanonensis</name>
    <dbReference type="NCBI Taxonomy" id="553088"/>
    <lineage>
        <taxon>Bacteria</taxon>
        <taxon>Pseudomonadati</taxon>
        <taxon>Pseudomonadota</taxon>
        <taxon>Betaproteobacteria</taxon>
        <taxon>Neisseriales</taxon>
        <taxon>Chitinibacteraceae</taxon>
        <taxon>Chitiniphilus</taxon>
    </lineage>
</organism>
<dbReference type="Gene3D" id="2.10.10.90">
    <property type="match status" value="1"/>
</dbReference>
<dbReference type="Proteomes" id="UP001156836">
    <property type="component" value="Unassembled WGS sequence"/>
</dbReference>
<evidence type="ECO:0000259" key="4">
    <source>
        <dbReference type="PROSITE" id="PS51910"/>
    </source>
</evidence>
<evidence type="ECO:0000313" key="5">
    <source>
        <dbReference type="EMBL" id="GLS03725.1"/>
    </source>
</evidence>
<dbReference type="SUPFAM" id="SSF51445">
    <property type="entry name" value="(Trans)glycosidases"/>
    <property type="match status" value="1"/>
</dbReference>
<dbReference type="Pfam" id="PF02839">
    <property type="entry name" value="CBM_5_12"/>
    <property type="match status" value="1"/>
</dbReference>
<feature type="chain" id="PRO_5045905831" description="GH18 domain-containing protein" evidence="3">
    <location>
        <begin position="24"/>
        <end position="532"/>
    </location>
</feature>
<dbReference type="PROSITE" id="PS51910">
    <property type="entry name" value="GH18_2"/>
    <property type="match status" value="1"/>
</dbReference>
<evidence type="ECO:0000313" key="6">
    <source>
        <dbReference type="Proteomes" id="UP001156836"/>
    </source>
</evidence>
<name>A0ABQ6BR91_9NEIS</name>
<sequence>MRTNRIHALGAAILAVSAAYASAAYPAWAEGNTYVAGSYVSYQGHDYQALITHTAYVGAGWTPAVTNTLWRDLGPSSGATPTPTPVPTPVPTPTPTPRPTATPVPQPTPTPAGTCSYVVWQSGVNYPLGTVVQYNGAYYQVKAVGANGSDATIPTISTYYWTPTTCSGTPTPVPTPQPTPTPTPSGSCSYVVWQSGVNYPLGTVVQYNGAYYRVKAVGTNGSDATIPTISTYYWEPVGCSGGPTPTPTPTPQPTPTPTPTPGTGLPARILGGYWPYWPGSQIRIRDVHPNYNLIYLFAATPVGGSPGTTGAVVWNTPGDGRGAATNLKADIAYARTVQGRRIILSVGGAGNGMSFPTREKSQNFVNSIAAIYDQLGGFDGMDWNTFEADQQPDTAEMIWISQELKRRYPNFIISAPPAPWNARDKTFCRDMVIANAIDYCAPQYYDGPNLAEPSYVVNNVGEWVALLGASHVVVGFGINDATNYMRIDQAVSTWNQIKAAYPTIRGAFDWQIGTDEVQGWPFAIQMKPIVNP</sequence>
<accession>A0ABQ6BR91</accession>
<keyword evidence="1" id="KW-0378">Hydrolase</keyword>